<keyword evidence="1" id="KW-0472">Membrane</keyword>
<dbReference type="AlphaFoldDB" id="A0A9P1C4E7"/>
<keyword evidence="4" id="KW-1185">Reference proteome</keyword>
<evidence type="ECO:0000256" key="1">
    <source>
        <dbReference type="SAM" id="Phobius"/>
    </source>
</evidence>
<keyword evidence="1" id="KW-0812">Transmembrane</keyword>
<evidence type="ECO:0000313" key="2">
    <source>
        <dbReference type="EMBL" id="CAI3983636.1"/>
    </source>
</evidence>
<reference evidence="2" key="1">
    <citation type="submission" date="2022-10" db="EMBL/GenBank/DDBJ databases">
        <authorList>
            <person name="Chen Y."/>
            <person name="Dougan E. K."/>
            <person name="Chan C."/>
            <person name="Rhodes N."/>
            <person name="Thang M."/>
        </authorList>
    </citation>
    <scope>NUCLEOTIDE SEQUENCE</scope>
</reference>
<keyword evidence="1" id="KW-1133">Transmembrane helix</keyword>
<name>A0A9P1C4E7_9DINO</name>
<protein>
    <submittedName>
        <fullName evidence="2">Uncharacterized protein</fullName>
    </submittedName>
</protein>
<dbReference type="EMBL" id="CAMXCT030000824">
    <property type="protein sequence ID" value="CAL4770948.1"/>
    <property type="molecule type" value="Genomic_DNA"/>
</dbReference>
<dbReference type="EMBL" id="CAMXCT020000824">
    <property type="protein sequence ID" value="CAL1137011.1"/>
    <property type="molecule type" value="Genomic_DNA"/>
</dbReference>
<sequence length="351" mass="37910">MADVLPTLAHLPESLQTTASFNLEEEPCRVVVSKGGAVTAVTLPKEVRSILVSRKTEGGKLAAAMRARLLGEDGQSYEALELKMAGKSACREAAIATKILQRFFPEELCISFWARFQHFEGYRAQGLTLSVVKLRKVVLTKMLPLKQKYVLPEANPKRGLNSNSHKRSHFTKTSRIAMVIAVIAAVLWATTFSAWADESCLLQGMPASQELQVEVKSREAQAAQCPDGTTDFSYDWTGLDGQFPSGGSLTPTPPTGIAPNLNLVGFDSNTNGRCIGAAIWNFDINDFDSEPNGMGDADLQKCPNGQVGLPDCHMLVVRHSGPTPGRVNDCAPQAKTSSNPSAIYAACSKRN</sequence>
<feature type="transmembrane region" description="Helical" evidence="1">
    <location>
        <begin position="176"/>
        <end position="196"/>
    </location>
</feature>
<dbReference type="Proteomes" id="UP001152797">
    <property type="component" value="Unassembled WGS sequence"/>
</dbReference>
<proteinExistence type="predicted"/>
<accession>A0A9P1C4E7</accession>
<reference evidence="3 4" key="2">
    <citation type="submission" date="2024-05" db="EMBL/GenBank/DDBJ databases">
        <authorList>
            <person name="Chen Y."/>
            <person name="Shah S."/>
            <person name="Dougan E. K."/>
            <person name="Thang M."/>
            <person name="Chan C."/>
        </authorList>
    </citation>
    <scope>NUCLEOTIDE SEQUENCE [LARGE SCALE GENOMIC DNA]</scope>
</reference>
<organism evidence="2">
    <name type="scientific">Cladocopium goreaui</name>
    <dbReference type="NCBI Taxonomy" id="2562237"/>
    <lineage>
        <taxon>Eukaryota</taxon>
        <taxon>Sar</taxon>
        <taxon>Alveolata</taxon>
        <taxon>Dinophyceae</taxon>
        <taxon>Suessiales</taxon>
        <taxon>Symbiodiniaceae</taxon>
        <taxon>Cladocopium</taxon>
    </lineage>
</organism>
<dbReference type="OrthoDB" id="428135at2759"/>
<dbReference type="EMBL" id="CAMXCT010000824">
    <property type="protein sequence ID" value="CAI3983636.1"/>
    <property type="molecule type" value="Genomic_DNA"/>
</dbReference>
<comment type="caution">
    <text evidence="2">The sequence shown here is derived from an EMBL/GenBank/DDBJ whole genome shotgun (WGS) entry which is preliminary data.</text>
</comment>
<evidence type="ECO:0000313" key="3">
    <source>
        <dbReference type="EMBL" id="CAL4770948.1"/>
    </source>
</evidence>
<gene>
    <name evidence="2" type="ORF">C1SCF055_LOCUS11233</name>
</gene>
<evidence type="ECO:0000313" key="4">
    <source>
        <dbReference type="Proteomes" id="UP001152797"/>
    </source>
</evidence>